<keyword evidence="17" id="KW-0472">Membrane</keyword>
<sequence length="428" mass="45579">MQESETGPDVQESGHGFDEWERREKVALRYVPFVALGLATAAAMLADRGSESKAAVMLALTAATAAWIGWMVRLHPVLGVRRHLSGVYYGGLLLMLGALVALSPLYGFAVITGYLHADLLAPRWRLPGVFGTATLAATAQVGGIGNLHGAKLPVFLLVLAVNALLAGGFCLFAWRGDEESKRRRAMIEQLAEANARLEETMAENAALHARLLAQARAAGVHDERQRMAGEIHDTIAQGLAGVVTQLQAARQAPERGRDWLRHVELAQEMARESLAEARRSVRALRPQQLEDAGLPEALAGVADRWTALHGVPVEVNTTGAVRSMHPEVEETLLRTTQEALANVAKHAGASRVALSLAYEGDQVTLDVRDDGAGFAPDSVRPRGDGGYGLTAMRRRVARVAGTLEIASEPGAGTAVSARVPAIPLLNGA</sequence>
<evidence type="ECO:0000256" key="5">
    <source>
        <dbReference type="ARBA" id="ARBA00017322"/>
    </source>
</evidence>
<dbReference type="Pfam" id="PF02518">
    <property type="entry name" value="HATPase_c"/>
    <property type="match status" value="1"/>
</dbReference>
<dbReference type="Proteomes" id="UP001597063">
    <property type="component" value="Unassembled WGS sequence"/>
</dbReference>
<dbReference type="Gene3D" id="1.20.5.1930">
    <property type="match status" value="1"/>
</dbReference>
<dbReference type="InterPro" id="IPR011712">
    <property type="entry name" value="Sig_transdc_His_kin_sub3_dim/P"/>
</dbReference>
<dbReference type="InterPro" id="IPR005467">
    <property type="entry name" value="His_kinase_dom"/>
</dbReference>
<evidence type="ECO:0000256" key="9">
    <source>
        <dbReference type="ARBA" id="ARBA00022723"/>
    </source>
</evidence>
<organism evidence="19 20">
    <name type="scientific">Actinomadura fibrosa</name>
    <dbReference type="NCBI Taxonomy" id="111802"/>
    <lineage>
        <taxon>Bacteria</taxon>
        <taxon>Bacillati</taxon>
        <taxon>Actinomycetota</taxon>
        <taxon>Actinomycetes</taxon>
        <taxon>Streptosporangiales</taxon>
        <taxon>Thermomonosporaceae</taxon>
        <taxon>Actinomadura</taxon>
    </lineage>
</organism>
<dbReference type="PIRSF" id="PIRSF037434">
    <property type="entry name" value="STHK_ChrS"/>
    <property type="match status" value="1"/>
</dbReference>
<dbReference type="PRINTS" id="PR00344">
    <property type="entry name" value="BCTRLSENSOR"/>
</dbReference>
<keyword evidence="13" id="KW-0411">Iron-sulfur</keyword>
<dbReference type="Pfam" id="PF07730">
    <property type="entry name" value="HisKA_3"/>
    <property type="match status" value="1"/>
</dbReference>
<dbReference type="PANTHER" id="PTHR24421:SF62">
    <property type="entry name" value="SENSORY TRANSDUCTION HISTIDINE KINASE"/>
    <property type="match status" value="1"/>
</dbReference>
<keyword evidence="9" id="KW-0479">Metal-binding</keyword>
<evidence type="ECO:0000259" key="18">
    <source>
        <dbReference type="PROSITE" id="PS50109"/>
    </source>
</evidence>
<evidence type="ECO:0000256" key="15">
    <source>
        <dbReference type="ARBA" id="ARBA00030800"/>
    </source>
</evidence>
<gene>
    <name evidence="19" type="ORF">ACFQZM_44930</name>
</gene>
<evidence type="ECO:0000256" key="10">
    <source>
        <dbReference type="ARBA" id="ARBA00022777"/>
    </source>
</evidence>
<feature type="coiled-coil region" evidence="16">
    <location>
        <begin position="183"/>
        <end position="210"/>
    </location>
</feature>
<dbReference type="PANTHER" id="PTHR24421">
    <property type="entry name" value="NITRATE/NITRITE SENSOR PROTEIN NARX-RELATED"/>
    <property type="match status" value="1"/>
</dbReference>
<dbReference type="GO" id="GO:0016301">
    <property type="term" value="F:kinase activity"/>
    <property type="evidence" value="ECO:0007669"/>
    <property type="project" value="UniProtKB-KW"/>
</dbReference>
<evidence type="ECO:0000256" key="6">
    <source>
        <dbReference type="ARBA" id="ARBA00022485"/>
    </source>
</evidence>
<evidence type="ECO:0000256" key="17">
    <source>
        <dbReference type="SAM" id="Phobius"/>
    </source>
</evidence>
<evidence type="ECO:0000256" key="2">
    <source>
        <dbReference type="ARBA" id="ARBA00001966"/>
    </source>
</evidence>
<evidence type="ECO:0000256" key="8">
    <source>
        <dbReference type="ARBA" id="ARBA00022679"/>
    </source>
</evidence>
<reference evidence="20" key="1">
    <citation type="journal article" date="2019" name="Int. J. Syst. Evol. Microbiol.">
        <title>The Global Catalogue of Microorganisms (GCM) 10K type strain sequencing project: providing services to taxonomists for standard genome sequencing and annotation.</title>
        <authorList>
            <consortium name="The Broad Institute Genomics Platform"/>
            <consortium name="The Broad Institute Genome Sequencing Center for Infectious Disease"/>
            <person name="Wu L."/>
            <person name="Ma J."/>
        </authorList>
    </citation>
    <scope>NUCLEOTIDE SEQUENCE [LARGE SCALE GENOMIC DNA]</scope>
    <source>
        <strain evidence="20">JCM 9371</strain>
    </source>
</reference>
<evidence type="ECO:0000256" key="7">
    <source>
        <dbReference type="ARBA" id="ARBA00022490"/>
    </source>
</evidence>
<keyword evidence="12" id="KW-0902">Two-component regulatory system</keyword>
<dbReference type="SMART" id="SM00387">
    <property type="entry name" value="HATPase_c"/>
    <property type="match status" value="1"/>
</dbReference>
<evidence type="ECO:0000256" key="12">
    <source>
        <dbReference type="ARBA" id="ARBA00023012"/>
    </source>
</evidence>
<evidence type="ECO:0000256" key="16">
    <source>
        <dbReference type="SAM" id="Coils"/>
    </source>
</evidence>
<dbReference type="InterPro" id="IPR017205">
    <property type="entry name" value="Sig_transdc_His_kinase_ChrS"/>
</dbReference>
<dbReference type="InterPro" id="IPR050482">
    <property type="entry name" value="Sensor_HK_TwoCompSys"/>
</dbReference>
<feature type="transmembrane region" description="Helical" evidence="17">
    <location>
        <begin position="27"/>
        <end position="47"/>
    </location>
</feature>
<feature type="transmembrane region" description="Helical" evidence="17">
    <location>
        <begin position="92"/>
        <end position="117"/>
    </location>
</feature>
<dbReference type="CDD" id="cd16917">
    <property type="entry name" value="HATPase_UhpB-NarQ-NarX-like"/>
    <property type="match status" value="1"/>
</dbReference>
<evidence type="ECO:0000256" key="11">
    <source>
        <dbReference type="ARBA" id="ARBA00023004"/>
    </source>
</evidence>
<evidence type="ECO:0000256" key="14">
    <source>
        <dbReference type="ARBA" id="ARBA00024827"/>
    </source>
</evidence>
<feature type="transmembrane region" description="Helical" evidence="17">
    <location>
        <begin position="54"/>
        <end position="72"/>
    </location>
</feature>
<keyword evidence="7" id="KW-0963">Cytoplasm</keyword>
<dbReference type="InterPro" id="IPR003594">
    <property type="entry name" value="HATPase_dom"/>
</dbReference>
<comment type="function">
    <text evidence="14">Member of the two-component regulatory system NreB/NreC involved in the control of dissimilatory nitrate/nitrite reduction in response to oxygen. NreB functions as a direct oxygen sensor histidine kinase which is autophosphorylated, in the absence of oxygen, probably at the conserved histidine residue, and transfers its phosphate group probably to a conserved aspartate residue of NreC. NreB/NreC activates the expression of the nitrate (narGHJI) and nitrite (nir) reductase operons, as well as the putative nitrate transporter gene narT.</text>
</comment>
<keyword evidence="17" id="KW-1133">Transmembrane helix</keyword>
<feature type="transmembrane region" description="Helical" evidence="17">
    <location>
        <begin position="154"/>
        <end position="174"/>
    </location>
</feature>
<dbReference type="EC" id="2.7.13.3" evidence="4"/>
<accession>A0ABW2XZG2</accession>
<name>A0ABW2XZG2_9ACTN</name>
<keyword evidence="10 19" id="KW-0418">Kinase</keyword>
<evidence type="ECO:0000256" key="13">
    <source>
        <dbReference type="ARBA" id="ARBA00023014"/>
    </source>
</evidence>
<dbReference type="InterPro" id="IPR004358">
    <property type="entry name" value="Sig_transdc_His_kin-like_C"/>
</dbReference>
<evidence type="ECO:0000313" key="20">
    <source>
        <dbReference type="Proteomes" id="UP001597063"/>
    </source>
</evidence>
<protein>
    <recommendedName>
        <fullName evidence="5">Oxygen sensor histidine kinase NreB</fullName>
        <ecNumber evidence="4">2.7.13.3</ecNumber>
    </recommendedName>
    <alternativeName>
        <fullName evidence="15">Nitrogen regulation protein B</fullName>
    </alternativeName>
</protein>
<evidence type="ECO:0000313" key="19">
    <source>
        <dbReference type="EMBL" id="MFD0691701.1"/>
    </source>
</evidence>
<keyword evidence="17" id="KW-0812">Transmembrane</keyword>
<evidence type="ECO:0000256" key="3">
    <source>
        <dbReference type="ARBA" id="ARBA00004496"/>
    </source>
</evidence>
<comment type="catalytic activity">
    <reaction evidence="1">
        <text>ATP + protein L-histidine = ADP + protein N-phospho-L-histidine.</text>
        <dbReference type="EC" id="2.7.13.3"/>
    </reaction>
</comment>
<evidence type="ECO:0000256" key="4">
    <source>
        <dbReference type="ARBA" id="ARBA00012438"/>
    </source>
</evidence>
<evidence type="ECO:0000256" key="1">
    <source>
        <dbReference type="ARBA" id="ARBA00000085"/>
    </source>
</evidence>
<keyword evidence="16" id="KW-0175">Coiled coil</keyword>
<dbReference type="PROSITE" id="PS50109">
    <property type="entry name" value="HIS_KIN"/>
    <property type="match status" value="1"/>
</dbReference>
<comment type="subcellular location">
    <subcellularLocation>
        <location evidence="3">Cytoplasm</location>
    </subcellularLocation>
</comment>
<keyword evidence="8" id="KW-0808">Transferase</keyword>
<dbReference type="Gene3D" id="3.30.565.10">
    <property type="entry name" value="Histidine kinase-like ATPase, C-terminal domain"/>
    <property type="match status" value="1"/>
</dbReference>
<comment type="caution">
    <text evidence="19">The sequence shown here is derived from an EMBL/GenBank/DDBJ whole genome shotgun (WGS) entry which is preliminary data.</text>
</comment>
<dbReference type="SUPFAM" id="SSF55874">
    <property type="entry name" value="ATPase domain of HSP90 chaperone/DNA topoisomerase II/histidine kinase"/>
    <property type="match status" value="1"/>
</dbReference>
<keyword evidence="20" id="KW-1185">Reference proteome</keyword>
<keyword evidence="11" id="KW-0408">Iron</keyword>
<proteinExistence type="predicted"/>
<dbReference type="RefSeq" id="WP_242619674.1">
    <property type="nucleotide sequence ID" value="NZ_CAACUY010000215.1"/>
</dbReference>
<comment type="cofactor">
    <cofactor evidence="2">
        <name>[4Fe-4S] cluster</name>
        <dbReference type="ChEBI" id="CHEBI:49883"/>
    </cofactor>
</comment>
<dbReference type="EMBL" id="JBHTGP010000032">
    <property type="protein sequence ID" value="MFD0691701.1"/>
    <property type="molecule type" value="Genomic_DNA"/>
</dbReference>
<feature type="domain" description="Histidine kinase" evidence="18">
    <location>
        <begin position="332"/>
        <end position="423"/>
    </location>
</feature>
<keyword evidence="6" id="KW-0004">4Fe-4S</keyword>
<dbReference type="InterPro" id="IPR036890">
    <property type="entry name" value="HATPase_C_sf"/>
</dbReference>